<accession>A0A0G1W1W2</accession>
<reference evidence="2 3" key="1">
    <citation type="journal article" date="2015" name="Nature">
        <title>rRNA introns, odd ribosomes, and small enigmatic genomes across a large radiation of phyla.</title>
        <authorList>
            <person name="Brown C.T."/>
            <person name="Hug L.A."/>
            <person name="Thomas B.C."/>
            <person name="Sharon I."/>
            <person name="Castelle C.J."/>
            <person name="Singh A."/>
            <person name="Wilkins M.J."/>
            <person name="Williams K.H."/>
            <person name="Banfield J.F."/>
        </authorList>
    </citation>
    <scope>NUCLEOTIDE SEQUENCE [LARGE SCALE GENOMIC DNA]</scope>
</reference>
<dbReference type="Gene3D" id="3.30.70.1290">
    <property type="entry name" value="Transposase IS200-like"/>
    <property type="match status" value="1"/>
</dbReference>
<dbReference type="GO" id="GO:0006313">
    <property type="term" value="P:DNA transposition"/>
    <property type="evidence" value="ECO:0007669"/>
    <property type="project" value="InterPro"/>
</dbReference>
<evidence type="ECO:0000259" key="1">
    <source>
        <dbReference type="SMART" id="SM01321"/>
    </source>
</evidence>
<dbReference type="SUPFAM" id="SSF143422">
    <property type="entry name" value="Transposase IS200-like"/>
    <property type="match status" value="1"/>
</dbReference>
<dbReference type="Proteomes" id="UP000034588">
    <property type="component" value="Unassembled WGS sequence"/>
</dbReference>
<dbReference type="NCBIfam" id="NF033573">
    <property type="entry name" value="transpos_IS200"/>
    <property type="match status" value="1"/>
</dbReference>
<dbReference type="PANTHER" id="PTHR33360:SF4">
    <property type="entry name" value="TRANSPOSASE IS200-LIKE PROTEIN"/>
    <property type="match status" value="1"/>
</dbReference>
<gene>
    <name evidence="2" type="ORF">UY48_C0011G0022</name>
</gene>
<dbReference type="PANTHER" id="PTHR33360">
    <property type="entry name" value="TRANSPOSASE FOR INSERTION SEQUENCE ELEMENT IS200"/>
    <property type="match status" value="1"/>
</dbReference>
<dbReference type="Pfam" id="PF01797">
    <property type="entry name" value="Y1_Tnp"/>
    <property type="match status" value="1"/>
</dbReference>
<dbReference type="InterPro" id="IPR036515">
    <property type="entry name" value="Transposase_17_sf"/>
</dbReference>
<evidence type="ECO:0000313" key="2">
    <source>
        <dbReference type="EMBL" id="KKW12575.1"/>
    </source>
</evidence>
<dbReference type="AlphaFoldDB" id="A0A0G1W1W2"/>
<feature type="domain" description="Transposase IS200-like" evidence="1">
    <location>
        <begin position="12"/>
        <end position="133"/>
    </location>
</feature>
<comment type="caution">
    <text evidence="2">The sequence shown here is derived from an EMBL/GenBank/DDBJ whole genome shotgun (WGS) entry which is preliminary data.</text>
</comment>
<dbReference type="EMBL" id="LCQD01000011">
    <property type="protein sequence ID" value="KKW12575.1"/>
    <property type="molecule type" value="Genomic_DNA"/>
</dbReference>
<evidence type="ECO:0000313" key="3">
    <source>
        <dbReference type="Proteomes" id="UP000034588"/>
    </source>
</evidence>
<proteinExistence type="predicted"/>
<organism evidence="2 3">
    <name type="scientific">Candidatus Gottesmanbacteria bacterium GW2011_GWB1_49_7</name>
    <dbReference type="NCBI Taxonomy" id="1618448"/>
    <lineage>
        <taxon>Bacteria</taxon>
        <taxon>Candidatus Gottesmaniibacteriota</taxon>
    </lineage>
</organism>
<name>A0A0G1W1W2_9BACT</name>
<dbReference type="GO" id="GO:0004803">
    <property type="term" value="F:transposase activity"/>
    <property type="evidence" value="ECO:0007669"/>
    <property type="project" value="InterPro"/>
</dbReference>
<dbReference type="GO" id="GO:0003677">
    <property type="term" value="F:DNA binding"/>
    <property type="evidence" value="ECO:0007669"/>
    <property type="project" value="InterPro"/>
</dbReference>
<dbReference type="SMART" id="SM01321">
    <property type="entry name" value="Y1_Tnp"/>
    <property type="match status" value="1"/>
</dbReference>
<protein>
    <submittedName>
        <fullName evidence="2">Transposase IS200-family protein</fullName>
    </submittedName>
</protein>
<sequence>MAYDFDKNSHSVYTLNYHLVQCVKYRRKILDFPEIIDELKSRTQNISGSYGIEILAIETDLDHVHILFKAKPQTDLLKFINNWKSATAKALRNRFDKQIKDKLWNNKFWSGSYCLITTGQTTLEQVKKYVESQGEP</sequence>
<dbReference type="InterPro" id="IPR002686">
    <property type="entry name" value="Transposase_17"/>
</dbReference>